<dbReference type="Proteomes" id="UP001500936">
    <property type="component" value="Unassembled WGS sequence"/>
</dbReference>
<organism evidence="4 5">
    <name type="scientific">Nibrella viscosa</name>
    <dbReference type="NCBI Taxonomy" id="1084524"/>
    <lineage>
        <taxon>Bacteria</taxon>
        <taxon>Pseudomonadati</taxon>
        <taxon>Bacteroidota</taxon>
        <taxon>Cytophagia</taxon>
        <taxon>Cytophagales</taxon>
        <taxon>Spirosomataceae</taxon>
        <taxon>Nibrella</taxon>
    </lineage>
</organism>
<proteinExistence type="predicted"/>
<gene>
    <name evidence="4" type="primary">phnO</name>
    <name evidence="4" type="ORF">GCM10023187_15830</name>
</gene>
<dbReference type="PANTHER" id="PTHR43877">
    <property type="entry name" value="AMINOALKYLPHOSPHONATE N-ACETYLTRANSFERASE-RELATED-RELATED"/>
    <property type="match status" value="1"/>
</dbReference>
<reference evidence="5" key="1">
    <citation type="journal article" date="2019" name="Int. J. Syst. Evol. Microbiol.">
        <title>The Global Catalogue of Microorganisms (GCM) 10K type strain sequencing project: providing services to taxonomists for standard genome sequencing and annotation.</title>
        <authorList>
            <consortium name="The Broad Institute Genomics Platform"/>
            <consortium name="The Broad Institute Genome Sequencing Center for Infectious Disease"/>
            <person name="Wu L."/>
            <person name="Ma J."/>
        </authorList>
    </citation>
    <scope>NUCLEOTIDE SEQUENCE [LARGE SCALE GENOMIC DNA]</scope>
    <source>
        <strain evidence="5">JCM 17925</strain>
    </source>
</reference>
<comment type="caution">
    <text evidence="4">The sequence shown here is derived from an EMBL/GenBank/DDBJ whole genome shotgun (WGS) entry which is preliminary data.</text>
</comment>
<dbReference type="PROSITE" id="PS51186">
    <property type="entry name" value="GNAT"/>
    <property type="match status" value="1"/>
</dbReference>
<dbReference type="CDD" id="cd04301">
    <property type="entry name" value="NAT_SF"/>
    <property type="match status" value="1"/>
</dbReference>
<dbReference type="PANTHER" id="PTHR43877:SF2">
    <property type="entry name" value="AMINOALKYLPHOSPHONATE N-ACETYLTRANSFERASE-RELATED"/>
    <property type="match status" value="1"/>
</dbReference>
<dbReference type="SUPFAM" id="SSF55729">
    <property type="entry name" value="Acyl-CoA N-acyltransferases (Nat)"/>
    <property type="match status" value="1"/>
</dbReference>
<name>A0ABP8K6Q1_9BACT</name>
<keyword evidence="2" id="KW-0012">Acyltransferase</keyword>
<dbReference type="RefSeq" id="WP_345265704.1">
    <property type="nucleotide sequence ID" value="NZ_BAABHB010000002.1"/>
</dbReference>
<evidence type="ECO:0000256" key="2">
    <source>
        <dbReference type="ARBA" id="ARBA00023315"/>
    </source>
</evidence>
<evidence type="ECO:0000256" key="1">
    <source>
        <dbReference type="ARBA" id="ARBA00022679"/>
    </source>
</evidence>
<protein>
    <submittedName>
        <fullName evidence="4">Aminoalkylphosphonate N-acetyltransferase</fullName>
    </submittedName>
</protein>
<evidence type="ECO:0000313" key="4">
    <source>
        <dbReference type="EMBL" id="GAA4401552.1"/>
    </source>
</evidence>
<dbReference type="EMBL" id="BAABHB010000002">
    <property type="protein sequence ID" value="GAA4401552.1"/>
    <property type="molecule type" value="Genomic_DNA"/>
</dbReference>
<dbReference type="Pfam" id="PF00583">
    <property type="entry name" value="Acetyltransf_1"/>
    <property type="match status" value="1"/>
</dbReference>
<feature type="domain" description="N-acetyltransferase" evidence="3">
    <location>
        <begin position="5"/>
        <end position="148"/>
    </location>
</feature>
<sequence>MNAPVAIRKANSHDVRTIFDFICDLEKTELDFDAFRSVFLHNLTDPRVHYLVAEIKQEIVGFISCHIQYLLHHAGKVGEIQELYVKPAYRSQQIGRKLVEALEEIGKREKLVNLEVTSNQDRTHTHRFYEELTFEPSHFKFVKNMQEQ</sequence>
<dbReference type="InterPro" id="IPR050832">
    <property type="entry name" value="Bact_Acetyltransf"/>
</dbReference>
<keyword evidence="5" id="KW-1185">Reference proteome</keyword>
<keyword evidence="1" id="KW-0808">Transferase</keyword>
<dbReference type="Gene3D" id="3.40.630.30">
    <property type="match status" value="1"/>
</dbReference>
<evidence type="ECO:0000259" key="3">
    <source>
        <dbReference type="PROSITE" id="PS51186"/>
    </source>
</evidence>
<accession>A0ABP8K6Q1</accession>
<evidence type="ECO:0000313" key="5">
    <source>
        <dbReference type="Proteomes" id="UP001500936"/>
    </source>
</evidence>
<dbReference type="InterPro" id="IPR016181">
    <property type="entry name" value="Acyl_CoA_acyltransferase"/>
</dbReference>
<dbReference type="InterPro" id="IPR000182">
    <property type="entry name" value="GNAT_dom"/>
</dbReference>